<dbReference type="InterPro" id="IPR019749">
    <property type="entry name" value="Band_41_domain"/>
</dbReference>
<dbReference type="EMBL" id="JASPKY010000020">
    <property type="protein sequence ID" value="KAK9752411.1"/>
    <property type="molecule type" value="Genomic_DNA"/>
</dbReference>
<reference evidence="3 4" key="1">
    <citation type="journal article" date="2024" name="BMC Genomics">
        <title>De novo assembly and annotation of Popillia japonica's genome with initial clues to its potential as an invasive pest.</title>
        <authorList>
            <person name="Cucini C."/>
            <person name="Boschi S."/>
            <person name="Funari R."/>
            <person name="Cardaioli E."/>
            <person name="Iannotti N."/>
            <person name="Marturano G."/>
            <person name="Paoli F."/>
            <person name="Bruttini M."/>
            <person name="Carapelli A."/>
            <person name="Frati F."/>
            <person name="Nardi F."/>
        </authorList>
    </citation>
    <scope>NUCLEOTIDE SEQUENCE [LARGE SCALE GENOMIC DNA]</scope>
    <source>
        <strain evidence="3">DMR45628</strain>
    </source>
</reference>
<dbReference type="SUPFAM" id="SSF50729">
    <property type="entry name" value="PH domain-like"/>
    <property type="match status" value="1"/>
</dbReference>
<dbReference type="InterPro" id="IPR019748">
    <property type="entry name" value="FERM_central"/>
</dbReference>
<dbReference type="Proteomes" id="UP001458880">
    <property type="component" value="Unassembled WGS sequence"/>
</dbReference>
<dbReference type="GO" id="GO:0071944">
    <property type="term" value="C:cell periphery"/>
    <property type="evidence" value="ECO:0007669"/>
    <property type="project" value="UniProtKB-ARBA"/>
</dbReference>
<dbReference type="FunFam" id="1.20.80.10:FF:000005">
    <property type="entry name" value="FERM, RhoGEF and pleckstrin domain-containing protein 1"/>
    <property type="match status" value="1"/>
</dbReference>
<feature type="region of interest" description="Disordered" evidence="1">
    <location>
        <begin position="1025"/>
        <end position="1044"/>
    </location>
</feature>
<dbReference type="InterPro" id="IPR019747">
    <property type="entry name" value="FERM_CS"/>
</dbReference>
<dbReference type="Gene3D" id="1.20.80.10">
    <property type="match status" value="1"/>
</dbReference>
<feature type="compositionally biased region" description="Polar residues" evidence="1">
    <location>
        <begin position="534"/>
        <end position="545"/>
    </location>
</feature>
<feature type="region of interest" description="Disordered" evidence="1">
    <location>
        <begin position="657"/>
        <end position="686"/>
    </location>
</feature>
<name>A0AAW1MZ96_POPJA</name>
<dbReference type="InterPro" id="IPR011993">
    <property type="entry name" value="PH-like_dom_sf"/>
</dbReference>
<dbReference type="SMART" id="SM00295">
    <property type="entry name" value="B41"/>
    <property type="match status" value="1"/>
</dbReference>
<dbReference type="InterPro" id="IPR035963">
    <property type="entry name" value="FERM_2"/>
</dbReference>
<dbReference type="SUPFAM" id="SSF47031">
    <property type="entry name" value="Second domain of FERM"/>
    <property type="match status" value="1"/>
</dbReference>
<dbReference type="PROSITE" id="PS00660">
    <property type="entry name" value="FERM_1"/>
    <property type="match status" value="1"/>
</dbReference>
<dbReference type="SMART" id="SM01195">
    <property type="entry name" value="FA"/>
    <property type="match status" value="1"/>
</dbReference>
<dbReference type="Pfam" id="PF08736">
    <property type="entry name" value="FA"/>
    <property type="match status" value="1"/>
</dbReference>
<feature type="compositionally biased region" description="Low complexity" evidence="1">
    <location>
        <begin position="410"/>
        <end position="425"/>
    </location>
</feature>
<feature type="compositionally biased region" description="Polar residues" evidence="1">
    <location>
        <begin position="1034"/>
        <end position="1044"/>
    </location>
</feature>
<feature type="region of interest" description="Disordered" evidence="1">
    <location>
        <begin position="792"/>
        <end position="829"/>
    </location>
</feature>
<evidence type="ECO:0000313" key="3">
    <source>
        <dbReference type="EMBL" id="KAK9752411.1"/>
    </source>
</evidence>
<proteinExistence type="predicted"/>
<protein>
    <submittedName>
        <fullName evidence="3">FERM C-terminal PH-like domain</fullName>
    </submittedName>
</protein>
<dbReference type="GO" id="GO:0009887">
    <property type="term" value="P:animal organ morphogenesis"/>
    <property type="evidence" value="ECO:0007669"/>
    <property type="project" value="UniProtKB-ARBA"/>
</dbReference>
<feature type="compositionally biased region" description="Polar residues" evidence="1">
    <location>
        <begin position="657"/>
        <end position="671"/>
    </location>
</feature>
<evidence type="ECO:0000256" key="1">
    <source>
        <dbReference type="SAM" id="MobiDB-lite"/>
    </source>
</evidence>
<dbReference type="InterPro" id="IPR000299">
    <property type="entry name" value="FERM_domain"/>
</dbReference>
<dbReference type="GO" id="GO:0030182">
    <property type="term" value="P:neuron differentiation"/>
    <property type="evidence" value="ECO:0007669"/>
    <property type="project" value="UniProtKB-ARBA"/>
</dbReference>
<evidence type="ECO:0000313" key="4">
    <source>
        <dbReference type="Proteomes" id="UP001458880"/>
    </source>
</evidence>
<dbReference type="InterPro" id="IPR014847">
    <property type="entry name" value="FA"/>
</dbReference>
<dbReference type="SMART" id="SM01196">
    <property type="entry name" value="FERM_C"/>
    <property type="match status" value="1"/>
</dbReference>
<dbReference type="CDD" id="cd13193">
    <property type="entry name" value="FERM_C_FARP1-like"/>
    <property type="match status" value="1"/>
</dbReference>
<dbReference type="Pfam" id="PF00373">
    <property type="entry name" value="FERM_M"/>
    <property type="match status" value="1"/>
</dbReference>
<dbReference type="CDD" id="cd14473">
    <property type="entry name" value="FERM_B-lobe"/>
    <property type="match status" value="1"/>
</dbReference>
<dbReference type="PRINTS" id="PR00935">
    <property type="entry name" value="BAND41"/>
</dbReference>
<dbReference type="InterPro" id="IPR018980">
    <property type="entry name" value="FERM_PH-like_C"/>
</dbReference>
<dbReference type="InterPro" id="IPR041788">
    <property type="entry name" value="FARP1/FARP2/FRMD7_FERM_C"/>
</dbReference>
<keyword evidence="4" id="KW-1185">Reference proteome</keyword>
<dbReference type="FunFam" id="2.30.29.30:FF:000002">
    <property type="entry name" value="Band 4.1-like protein 5 isoform 1"/>
    <property type="match status" value="1"/>
</dbReference>
<evidence type="ECO:0000259" key="2">
    <source>
        <dbReference type="PROSITE" id="PS50057"/>
    </source>
</evidence>
<dbReference type="Gene3D" id="2.30.29.30">
    <property type="entry name" value="Pleckstrin-homology domain (PH domain)/Phosphotyrosine-binding domain (PTB)"/>
    <property type="match status" value="1"/>
</dbReference>
<dbReference type="Pfam" id="PF09380">
    <property type="entry name" value="FERM_C"/>
    <property type="match status" value="1"/>
</dbReference>
<feature type="region of interest" description="Disordered" evidence="1">
    <location>
        <begin position="1097"/>
        <end position="1118"/>
    </location>
</feature>
<dbReference type="AlphaFoldDB" id="A0AAW1MZ96"/>
<dbReference type="PANTHER" id="PTHR45858:SF5">
    <property type="entry name" value="MOESIN_EZRIN_RADIXIN HOMOLOG 1"/>
    <property type="match status" value="1"/>
</dbReference>
<feature type="compositionally biased region" description="Basic and acidic residues" evidence="1">
    <location>
        <begin position="792"/>
        <end position="816"/>
    </location>
</feature>
<sequence length="1192" mass="134879">MEAQVVSPQGRSKKKSVLLVISLAGIKVCSPEGKYWLDLQKPISRQLGLSLVDPLLYFCVKFYTPDPGQLEEEYTRYLFCLQVKRDLAQGLMQCNDNTAALMASYIVQAECGDYVSEDYPDHTYLSSYKFVPHQDQEMERKIMENHKKHAGQSPAEADLNLLETARRCELYGMKMHPAKDHENVPLNLAVAHMGIVVFQQYTKINTFSWAKIRKISFKRKRFLIKLHPEGYGYYKDTVEFFFEGRNECKNFWKKCVENHGFFRCSSVKNVSRHKTRVLSRGSSFRYSGRTQKQIVEFVRDNYVKRQAFQRSASFRHSSAHSSATNMHNSSVGNSISAHPLLPLADSNLSVEVSKLSGSLGSMGEVAGQDSLTTKSAYHHRGIATSWSSAPDTRPTILPAQTMSSPSPPLTTQSATPVTSATTSPQHIPYESSTRQFPQVQSLPPSSSSPVAVRAAVHRADTAVTPLAAARADTAVTPLAAAPPQPAPAPAGIHTIRTRTSVTRMPSSHKSEGALDHTPPLPHHHPPSVLAHNNIPPSQTQSQNDLDNAPPSPPSVDYDAIVAAVVVDATSATTLPPPSSHKRRIWQRSASCRDLYDFSFEDSGQAKRRVKPSNIDIEERKLESPITRYDDHRAIYETVSRNTSLEIHQDIMMPDQKVYSSSYPGTTAYSQESVEDPGNYDLRDSQDDLSHDSYELLERSDDDYSTSAEYKFCRKTKPLNTRSCSLDSGNYLPSDTDSETDRRHKCKSSSDVHHDFVANEDPRDFPREIIPRKSDGSFYKAYKLGSRTSSLESKSDYYESKASRSSKESLKKRERSFGSRTSSQESKSDYDGSFYKAYKLGSRTSSLESKSDYYESKASRSSKESLKKRERSFGSRTSSQESKSDYEVKKQKAADTFRKAYIESRTSSLDSKSEYFDATLKSEEIKPIKYHHEYDRKIQFQRNYGTHITKHENIEINRNYSLDFNMYNGFKETSHVHSISLQNVETEQSIRANRDQNTIPRAKTKSSGDAVPKNVTHIWPESIAGIPTEIPDWPSKQSRSTESESNIFSFDEDRIQSLQESDDFSTDHGFSVVPNIDKRKKSDPKPFRDIFVEIEPRRGRESIQLHQPIERTKSDPNSLARQRLNSNSRRLLLKQKSDPNSLARQRLNSNSRRLLLKHQKSIDLTPAESSDDDYLYKQIPSAPPIMKYRGRSI</sequence>
<feature type="region of interest" description="Disordered" evidence="1">
    <location>
        <begin position="723"/>
        <end position="749"/>
    </location>
</feature>
<gene>
    <name evidence="3" type="ORF">QE152_g4193</name>
</gene>
<dbReference type="GO" id="GO:0005085">
    <property type="term" value="F:guanyl-nucleotide exchange factor activity"/>
    <property type="evidence" value="ECO:0007669"/>
    <property type="project" value="TreeGrafter"/>
</dbReference>
<feature type="region of interest" description="Disordered" evidence="1">
    <location>
        <begin position="500"/>
        <end position="554"/>
    </location>
</feature>
<dbReference type="PANTHER" id="PTHR45858">
    <property type="entry name" value="FERM DOMAIN CONTAINING PROTEIN"/>
    <property type="match status" value="1"/>
</dbReference>
<comment type="caution">
    <text evidence="3">The sequence shown here is derived from an EMBL/GenBank/DDBJ whole genome shotgun (WGS) entry which is preliminary data.</text>
</comment>
<feature type="region of interest" description="Disordered" evidence="1">
    <location>
        <begin position="1059"/>
        <end position="1083"/>
    </location>
</feature>
<feature type="region of interest" description="Disordered" evidence="1">
    <location>
        <begin position="848"/>
        <end position="888"/>
    </location>
</feature>
<feature type="region of interest" description="Disordered" evidence="1">
    <location>
        <begin position="382"/>
        <end position="425"/>
    </location>
</feature>
<accession>A0AAW1MZ96</accession>
<dbReference type="InterPro" id="IPR014352">
    <property type="entry name" value="FERM/acyl-CoA-bd_prot_sf"/>
</dbReference>
<feature type="compositionally biased region" description="Basic and acidic residues" evidence="1">
    <location>
        <begin position="1097"/>
        <end position="1113"/>
    </location>
</feature>
<feature type="compositionally biased region" description="Polar residues" evidence="1">
    <location>
        <begin position="723"/>
        <end position="734"/>
    </location>
</feature>
<dbReference type="InterPro" id="IPR051835">
    <property type="entry name" value="RAC1-GEF"/>
</dbReference>
<dbReference type="PROSITE" id="PS50057">
    <property type="entry name" value="FERM_3"/>
    <property type="match status" value="1"/>
</dbReference>
<organism evidence="3 4">
    <name type="scientific">Popillia japonica</name>
    <name type="common">Japanese beetle</name>
    <dbReference type="NCBI Taxonomy" id="7064"/>
    <lineage>
        <taxon>Eukaryota</taxon>
        <taxon>Metazoa</taxon>
        <taxon>Ecdysozoa</taxon>
        <taxon>Arthropoda</taxon>
        <taxon>Hexapoda</taxon>
        <taxon>Insecta</taxon>
        <taxon>Pterygota</taxon>
        <taxon>Neoptera</taxon>
        <taxon>Endopterygota</taxon>
        <taxon>Coleoptera</taxon>
        <taxon>Polyphaga</taxon>
        <taxon>Scarabaeiformia</taxon>
        <taxon>Scarabaeidae</taxon>
        <taxon>Rutelinae</taxon>
        <taxon>Popillia</taxon>
    </lineage>
</organism>
<feature type="compositionally biased region" description="Basic and acidic residues" evidence="1">
    <location>
        <begin position="848"/>
        <end position="872"/>
    </location>
</feature>
<feature type="domain" description="FERM" evidence="2">
    <location>
        <begin position="1"/>
        <end position="266"/>
    </location>
</feature>